<dbReference type="OrthoDB" id="1030341at2"/>
<evidence type="ECO:0000313" key="2">
    <source>
        <dbReference type="Proteomes" id="UP000092651"/>
    </source>
</evidence>
<sequence length="248" mass="28651">MKNRSNEQDSEVLDITNDFGMLYHPKCALVFYESDERVSETYVEYFDMDENGNPLNAHPLTVNEAKNLAKKLNVQNRKEKEFLKPKGVLSSNILSIDNTENGKVIWFTESGERELYFVKDLNIPNGTAKVPALLWCADKQHLKIYALDDDLRPNENTELFHAPFFNVNSSGSVCMGTVNARIKKSSSLEEFIETWEYNFFNSYFSHLMFNHNPINGNCVNLWKELIKNQKPFPNDVLIKSNLKLKNLL</sequence>
<dbReference type="Pfam" id="PF14460">
    <property type="entry name" value="Prok-E2_D"/>
    <property type="match status" value="1"/>
</dbReference>
<dbReference type="EMBL" id="MAYH01000048">
    <property type="protein sequence ID" value="OCA69185.1"/>
    <property type="molecule type" value="Genomic_DNA"/>
</dbReference>
<keyword evidence="2" id="KW-1185">Reference proteome</keyword>
<gene>
    <name evidence="1" type="ORF">BBI01_18195</name>
</gene>
<dbReference type="AlphaFoldDB" id="A0A1B8ZC83"/>
<organism evidence="1 2">
    <name type="scientific">Chryseobacterium artocarpi</name>
    <dbReference type="NCBI Taxonomy" id="1414727"/>
    <lineage>
        <taxon>Bacteria</taxon>
        <taxon>Pseudomonadati</taxon>
        <taxon>Bacteroidota</taxon>
        <taxon>Flavobacteriia</taxon>
        <taxon>Flavobacteriales</taxon>
        <taxon>Weeksellaceae</taxon>
        <taxon>Chryseobacterium group</taxon>
        <taxon>Chryseobacterium</taxon>
    </lineage>
</organism>
<name>A0A1B8ZC83_9FLAO</name>
<accession>A0A1B8ZC83</accession>
<comment type="caution">
    <text evidence="1">The sequence shown here is derived from an EMBL/GenBank/DDBJ whole genome shotgun (WGS) entry which is preliminary data.</text>
</comment>
<protein>
    <submittedName>
        <fullName evidence="1">PRTRC system protein B</fullName>
    </submittedName>
</protein>
<dbReference type="InterPro" id="IPR032787">
    <property type="entry name" value="Prok-E2_D"/>
</dbReference>
<dbReference type="RefSeq" id="WP_065396284.1">
    <property type="nucleotide sequence ID" value="NZ_MAYH01000048.1"/>
</dbReference>
<proteinExistence type="predicted"/>
<reference evidence="1 2" key="1">
    <citation type="submission" date="2016-07" db="EMBL/GenBank/DDBJ databases">
        <authorList>
            <person name="Jeong J.-J."/>
            <person name="Kim D.W."/>
            <person name="Sang M.K."/>
            <person name="Choi I.-G."/>
            <person name="Kim K.D."/>
        </authorList>
    </citation>
    <scope>NUCLEOTIDE SEQUENCE [LARGE SCALE GENOMIC DNA]</scope>
    <source>
        <strain evidence="1 2">UTM-3</strain>
    </source>
</reference>
<evidence type="ECO:0000313" key="1">
    <source>
        <dbReference type="EMBL" id="OCA69185.1"/>
    </source>
</evidence>
<dbReference type="Proteomes" id="UP000092651">
    <property type="component" value="Unassembled WGS sequence"/>
</dbReference>